<dbReference type="InterPro" id="IPR017901">
    <property type="entry name" value="C-CAP_CF_C-like"/>
</dbReference>
<evidence type="ECO:0000256" key="5">
    <source>
        <dbReference type="ARBA" id="ARBA00023186"/>
    </source>
</evidence>
<dbReference type="GO" id="GO:0007023">
    <property type="term" value="P:post-chaperonin tubulin folding pathway"/>
    <property type="evidence" value="ECO:0007669"/>
    <property type="project" value="InterPro"/>
</dbReference>
<reference evidence="9 10" key="1">
    <citation type="journal article" date="2017" name="Nature">
        <title>The Apostasia genome and the evolution of orchids.</title>
        <authorList>
            <person name="Zhang G.Q."/>
            <person name="Liu K.W."/>
            <person name="Li Z."/>
            <person name="Lohaus R."/>
            <person name="Hsiao Y.Y."/>
            <person name="Niu S.C."/>
            <person name="Wang J.Y."/>
            <person name="Lin Y.C."/>
            <person name="Xu Q."/>
            <person name="Chen L.J."/>
            <person name="Yoshida K."/>
            <person name="Fujiwara S."/>
            <person name="Wang Z.W."/>
            <person name="Zhang Y.Q."/>
            <person name="Mitsuda N."/>
            <person name="Wang M."/>
            <person name="Liu G.H."/>
            <person name="Pecoraro L."/>
            <person name="Huang H.X."/>
            <person name="Xiao X.J."/>
            <person name="Lin M."/>
            <person name="Wu X.Y."/>
            <person name="Wu W.L."/>
            <person name="Chen Y.Y."/>
            <person name="Chang S.B."/>
            <person name="Sakamoto S."/>
            <person name="Ohme-Takagi M."/>
            <person name="Yagi M."/>
            <person name="Zeng S.J."/>
            <person name="Shen C.Y."/>
            <person name="Yeh C.M."/>
            <person name="Luo Y.B."/>
            <person name="Tsai W.C."/>
            <person name="Van de Peer Y."/>
            <person name="Liu Z.J."/>
        </authorList>
    </citation>
    <scope>NUCLEOTIDE SEQUENCE [LARGE SCALE GENOMIC DNA]</scope>
    <source>
        <strain evidence="10">cv. Shenzhen</strain>
        <tissue evidence="9">Stem</tissue>
    </source>
</reference>
<evidence type="ECO:0000313" key="9">
    <source>
        <dbReference type="EMBL" id="PKA53263.1"/>
    </source>
</evidence>
<dbReference type="AlphaFoldDB" id="A0A2I0ACJ3"/>
<dbReference type="Gene3D" id="1.20.58.1250">
    <property type="entry name" value="Tubulin Binding Cofactor C, N-terminal domain"/>
    <property type="match status" value="1"/>
</dbReference>
<comment type="subcellular location">
    <subcellularLocation>
        <location evidence="1">Cytoplasm</location>
    </subcellularLocation>
</comment>
<dbReference type="GO" id="GO:0005737">
    <property type="term" value="C:cytoplasm"/>
    <property type="evidence" value="ECO:0007669"/>
    <property type="project" value="UniProtKB-SubCell"/>
</dbReference>
<name>A0A2I0ACJ3_9ASPA</name>
<keyword evidence="10" id="KW-1185">Reference proteome</keyword>
<dbReference type="PANTHER" id="PTHR15139:SF0">
    <property type="entry name" value="TUBULIN-SPECIFIC CHAPERONE C"/>
    <property type="match status" value="1"/>
</dbReference>
<feature type="region of interest" description="Disordered" evidence="7">
    <location>
        <begin position="1"/>
        <end position="21"/>
    </location>
</feature>
<comment type="subunit">
    <text evidence="6">Supercomplex made of cofactors A to E. Cofactors A and D function by capturing and stabilizing tubulin in a quasi-native conformation. Cofactor E binds to the cofactor D-tubulin complex; interaction with cofactor C then causes the release of tubulin polypeptides that are committed to the native state.</text>
</comment>
<dbReference type="PROSITE" id="PS51329">
    <property type="entry name" value="C_CAP_COFACTOR_C"/>
    <property type="match status" value="1"/>
</dbReference>
<dbReference type="EMBL" id="KZ451999">
    <property type="protein sequence ID" value="PKA53263.1"/>
    <property type="molecule type" value="Genomic_DNA"/>
</dbReference>
<dbReference type="Pfam" id="PF07986">
    <property type="entry name" value="TBCC"/>
    <property type="match status" value="1"/>
</dbReference>
<dbReference type="PANTHER" id="PTHR15139">
    <property type="entry name" value="TUBULIN FOLDING COFACTOR C"/>
    <property type="match status" value="1"/>
</dbReference>
<accession>A0A2I0ACJ3</accession>
<keyword evidence="5" id="KW-0143">Chaperone</keyword>
<feature type="domain" description="C-CAP/cofactor C-like" evidence="8">
    <location>
        <begin position="164"/>
        <end position="329"/>
    </location>
</feature>
<comment type="similarity">
    <text evidence="2">Belongs to the TBCC family.</text>
</comment>
<evidence type="ECO:0000256" key="3">
    <source>
        <dbReference type="ARBA" id="ARBA00022490"/>
    </source>
</evidence>
<keyword evidence="4" id="KW-0007">Acetylation</keyword>
<dbReference type="Pfam" id="PF16752">
    <property type="entry name" value="TBCC_N"/>
    <property type="match status" value="1"/>
</dbReference>
<proteinExistence type="inferred from homology"/>
<protein>
    <submittedName>
        <fullName evidence="9">Tubulin-folding cofactor C</fullName>
    </submittedName>
</protein>
<feature type="compositionally biased region" description="Low complexity" evidence="7">
    <location>
        <begin position="37"/>
        <end position="54"/>
    </location>
</feature>
<dbReference type="InterPro" id="IPR031925">
    <property type="entry name" value="TBCC_N"/>
</dbReference>
<dbReference type="GO" id="GO:0007021">
    <property type="term" value="P:tubulin complex assembly"/>
    <property type="evidence" value="ECO:0007669"/>
    <property type="project" value="TreeGrafter"/>
</dbReference>
<evidence type="ECO:0000256" key="6">
    <source>
        <dbReference type="ARBA" id="ARBA00026055"/>
    </source>
</evidence>
<evidence type="ECO:0000256" key="1">
    <source>
        <dbReference type="ARBA" id="ARBA00004496"/>
    </source>
</evidence>
<gene>
    <name evidence="9" type="primary">POR</name>
    <name evidence="9" type="ORF">AXF42_Ash009993</name>
</gene>
<dbReference type="InterPro" id="IPR016098">
    <property type="entry name" value="CAP/MinC_C"/>
</dbReference>
<dbReference type="Gene3D" id="2.160.20.70">
    <property type="match status" value="1"/>
</dbReference>
<evidence type="ECO:0000256" key="7">
    <source>
        <dbReference type="SAM" id="MobiDB-lite"/>
    </source>
</evidence>
<dbReference type="InterPro" id="IPR012945">
    <property type="entry name" value="Tubulin-bd_cofactor_C_dom"/>
</dbReference>
<dbReference type="OrthoDB" id="194775at2759"/>
<evidence type="ECO:0000256" key="2">
    <source>
        <dbReference type="ARBA" id="ARBA00008848"/>
    </source>
</evidence>
<dbReference type="SMART" id="SM00673">
    <property type="entry name" value="CARP"/>
    <property type="match status" value="2"/>
</dbReference>
<organism evidence="9 10">
    <name type="scientific">Apostasia shenzhenica</name>
    <dbReference type="NCBI Taxonomy" id="1088818"/>
    <lineage>
        <taxon>Eukaryota</taxon>
        <taxon>Viridiplantae</taxon>
        <taxon>Streptophyta</taxon>
        <taxon>Embryophyta</taxon>
        <taxon>Tracheophyta</taxon>
        <taxon>Spermatophyta</taxon>
        <taxon>Magnoliopsida</taxon>
        <taxon>Liliopsida</taxon>
        <taxon>Asparagales</taxon>
        <taxon>Orchidaceae</taxon>
        <taxon>Apostasioideae</taxon>
        <taxon>Apostasia</taxon>
    </lineage>
</organism>
<dbReference type="InterPro" id="IPR006599">
    <property type="entry name" value="CARP_motif"/>
</dbReference>
<dbReference type="InterPro" id="IPR038397">
    <property type="entry name" value="TBCC_N_sf"/>
</dbReference>
<dbReference type="InterPro" id="IPR027684">
    <property type="entry name" value="TBCC"/>
</dbReference>
<keyword evidence="3" id="KW-0963">Cytoplasm</keyword>
<dbReference type="Proteomes" id="UP000236161">
    <property type="component" value="Unassembled WGS sequence"/>
</dbReference>
<sequence length="366" mass="41103">MEDEEVEKTRASSMEVQDPIAQKKHAAMLERLSNLHQSRLQQSTSRRSATDSSSPAFESVHSFLARFSDAKRSLEAELRRFHALAASSGDAKSQIRPDLEKASAAISDLERQVAENSYFLPPYEVRSSLKTIAELKESVESAYADILPRKKFSFRSKASSNKVPTVVVQGAEEIIVSDDANSKLIARGSPGLRDLQNAVLVKHFSGEVEGDFTLADLHSCEVYLKGRFGALFIHRLRNCRIFAGPVIGSVLIEEVNDCLFMLASHQIRIHQAKDSDFYLRVRTRPIIEDCSRVRFGPYRLCYDGIDEQLKECGLHEETGNWASVDDFRWLRAVQSPNWCVISEHEFVGVTDISGLEEKNEIHGLST</sequence>
<dbReference type="GO" id="GO:0015631">
    <property type="term" value="F:tubulin binding"/>
    <property type="evidence" value="ECO:0007669"/>
    <property type="project" value="InterPro"/>
</dbReference>
<dbReference type="STRING" id="1088818.A0A2I0ACJ3"/>
<evidence type="ECO:0000256" key="4">
    <source>
        <dbReference type="ARBA" id="ARBA00022990"/>
    </source>
</evidence>
<evidence type="ECO:0000313" key="10">
    <source>
        <dbReference type="Proteomes" id="UP000236161"/>
    </source>
</evidence>
<feature type="region of interest" description="Disordered" evidence="7">
    <location>
        <begin position="35"/>
        <end position="54"/>
    </location>
</feature>
<evidence type="ECO:0000259" key="8">
    <source>
        <dbReference type="PROSITE" id="PS51329"/>
    </source>
</evidence>